<dbReference type="OrthoDB" id="10071392at2759"/>
<dbReference type="InParanoid" id="A0A1X7V5Q8"/>
<reference evidence="2" key="1">
    <citation type="submission" date="2017-05" db="UniProtKB">
        <authorList>
            <consortium name="EnsemblMetazoa"/>
        </authorList>
    </citation>
    <scope>IDENTIFICATION</scope>
</reference>
<dbReference type="InterPro" id="IPR012337">
    <property type="entry name" value="RNaseH-like_sf"/>
</dbReference>
<dbReference type="InterPro" id="IPR008906">
    <property type="entry name" value="HATC_C_dom"/>
</dbReference>
<organism evidence="2">
    <name type="scientific">Amphimedon queenslandica</name>
    <name type="common">Sponge</name>
    <dbReference type="NCBI Taxonomy" id="400682"/>
    <lineage>
        <taxon>Eukaryota</taxon>
        <taxon>Metazoa</taxon>
        <taxon>Porifera</taxon>
        <taxon>Demospongiae</taxon>
        <taxon>Heteroscleromorpha</taxon>
        <taxon>Haplosclerida</taxon>
        <taxon>Niphatidae</taxon>
        <taxon>Amphimedon</taxon>
    </lineage>
</organism>
<accession>A0A1X7V5Q8</accession>
<protein>
    <recommendedName>
        <fullName evidence="1">HAT C-terminal dimerisation domain-containing protein</fullName>
    </recommendedName>
</protein>
<evidence type="ECO:0000313" key="2">
    <source>
        <dbReference type="EnsemblMetazoa" id="Aqu2.1.35348_001"/>
    </source>
</evidence>
<dbReference type="GO" id="GO:0046983">
    <property type="term" value="F:protein dimerization activity"/>
    <property type="evidence" value="ECO:0007669"/>
    <property type="project" value="InterPro"/>
</dbReference>
<name>A0A1X7V5Q8_AMPQE</name>
<dbReference type="Pfam" id="PF05699">
    <property type="entry name" value="Dimer_Tnp_hAT"/>
    <property type="match status" value="1"/>
</dbReference>
<dbReference type="eggNOG" id="KOG1121">
    <property type="taxonomic scope" value="Eukaryota"/>
</dbReference>
<evidence type="ECO:0000259" key="1">
    <source>
        <dbReference type="Pfam" id="PF05699"/>
    </source>
</evidence>
<dbReference type="AlphaFoldDB" id="A0A1X7V5Q8"/>
<sequence>MKSLQGNGTVSKIMADELDRRFNSFLNPKNARFNPIYIVATSLDLRYKVALSTDQLKYAKTYLTNQCYSLPRVQPSVNAPTSNEPPCKRFRLLSQLVIEKQQDDEWSNESTTIDNDDMQEYFRSKHQLPNLNQLDPLDFCTQIEHSFPKLAPFAQDILVAQASSTPGKRIFSKAGYSSSGRRNRLAGSNVERKVLLKTKKQCI</sequence>
<dbReference type="SUPFAM" id="SSF53098">
    <property type="entry name" value="Ribonuclease H-like"/>
    <property type="match status" value="1"/>
</dbReference>
<proteinExistence type="predicted"/>
<feature type="domain" description="HAT C-terminal dimerisation" evidence="1">
    <location>
        <begin position="120"/>
        <end position="194"/>
    </location>
</feature>
<dbReference type="EnsemblMetazoa" id="Aqu2.1.35348_001">
    <property type="protein sequence ID" value="Aqu2.1.35348_001"/>
    <property type="gene ID" value="Aqu2.1.35348"/>
</dbReference>